<accession>A0A133NAK4</accession>
<evidence type="ECO:0000256" key="1">
    <source>
        <dbReference type="ARBA" id="ARBA00001282"/>
    </source>
</evidence>
<gene>
    <name evidence="7" type="primary">ispD</name>
    <name evidence="8" type="ORF">HMPREF3222_00860</name>
</gene>
<evidence type="ECO:0000256" key="4">
    <source>
        <dbReference type="ARBA" id="ARBA00022679"/>
    </source>
</evidence>
<dbReference type="HAMAP" id="MF_00108">
    <property type="entry name" value="IspD"/>
    <property type="match status" value="1"/>
</dbReference>
<proteinExistence type="inferred from homology"/>
<dbReference type="InterPro" id="IPR001228">
    <property type="entry name" value="IspD"/>
</dbReference>
<evidence type="ECO:0000256" key="2">
    <source>
        <dbReference type="ARBA" id="ARBA00004787"/>
    </source>
</evidence>
<dbReference type="Pfam" id="PF01128">
    <property type="entry name" value="IspD"/>
    <property type="match status" value="1"/>
</dbReference>
<sequence length="236" mass="26635">MLNINLKRNLIMGKVVSVILAGGKGKRMGAEVSKQFIEINGKPIIYYTLKAFEECKGIDEIILVLPKDEIDYFKREIEPRFDFKISKIIEGGKERQDSVYNALNSIEDCDIVLIHDGARAFVSNKIIEDGIRYSSEFGAAAPGVMPKDTIKVKNLEGFSIDTPNRSSLVAVQTPQCFKYNLIKKGHDKVKNEKIQVTDDTMIVELLGEKVYLFEGDYKNIKVTTPEDLILAEHFVK</sequence>
<dbReference type="GO" id="GO:0050518">
    <property type="term" value="F:2-C-methyl-D-erythritol 4-phosphate cytidylyltransferase activity"/>
    <property type="evidence" value="ECO:0007669"/>
    <property type="project" value="UniProtKB-UniRule"/>
</dbReference>
<dbReference type="InterPro" id="IPR029044">
    <property type="entry name" value="Nucleotide-diphossugar_trans"/>
</dbReference>
<comment type="similarity">
    <text evidence="3 7">Belongs to the IspD/TarI cytidylyltransferase family. IspD subfamily.</text>
</comment>
<dbReference type="PANTHER" id="PTHR32125:SF4">
    <property type="entry name" value="2-C-METHYL-D-ERYTHRITOL 4-PHOSPHATE CYTIDYLYLTRANSFERASE, CHLOROPLASTIC"/>
    <property type="match status" value="1"/>
</dbReference>
<feature type="site" description="Transition state stabilizer" evidence="7">
    <location>
        <position position="27"/>
    </location>
</feature>
<dbReference type="PROSITE" id="PS01295">
    <property type="entry name" value="ISPD"/>
    <property type="match status" value="1"/>
</dbReference>
<dbReference type="PANTHER" id="PTHR32125">
    <property type="entry name" value="2-C-METHYL-D-ERYTHRITOL 4-PHOSPHATE CYTIDYLYLTRANSFERASE, CHLOROPLASTIC"/>
    <property type="match status" value="1"/>
</dbReference>
<dbReference type="EC" id="2.7.7.60" evidence="7"/>
<dbReference type="InterPro" id="IPR018294">
    <property type="entry name" value="ISPD_synthase_CS"/>
</dbReference>
<evidence type="ECO:0000313" key="8">
    <source>
        <dbReference type="EMBL" id="KXA13327.1"/>
    </source>
</evidence>
<dbReference type="FunFam" id="3.90.550.10:FF:000003">
    <property type="entry name" value="2-C-methyl-D-erythritol 4-phosphate cytidylyltransferase"/>
    <property type="match status" value="1"/>
</dbReference>
<keyword evidence="4 7" id="KW-0808">Transferase</keyword>
<evidence type="ECO:0000256" key="3">
    <source>
        <dbReference type="ARBA" id="ARBA00009789"/>
    </source>
</evidence>
<dbReference type="InterPro" id="IPR034683">
    <property type="entry name" value="IspD/TarI"/>
</dbReference>
<name>A0A133NAK4_CLOPF</name>
<keyword evidence="5 7" id="KW-0548">Nucleotidyltransferase</keyword>
<evidence type="ECO:0000256" key="6">
    <source>
        <dbReference type="ARBA" id="ARBA00023229"/>
    </source>
</evidence>
<comment type="pathway">
    <text evidence="2 7">Isoprenoid biosynthesis; isopentenyl diphosphate biosynthesis via DXP pathway; isopentenyl diphosphate from 1-deoxy-D-xylulose 5-phosphate: step 2/6.</text>
</comment>
<keyword evidence="6 7" id="KW-0414">Isoprene biosynthesis</keyword>
<dbReference type="AlphaFoldDB" id="A0A133NAK4"/>
<dbReference type="NCBIfam" id="TIGR00453">
    <property type="entry name" value="ispD"/>
    <property type="match status" value="1"/>
</dbReference>
<feature type="site" description="Transition state stabilizer" evidence="7">
    <location>
        <position position="34"/>
    </location>
</feature>
<evidence type="ECO:0000256" key="5">
    <source>
        <dbReference type="ARBA" id="ARBA00022695"/>
    </source>
</evidence>
<dbReference type="EMBL" id="LRPU01000036">
    <property type="protein sequence ID" value="KXA13327.1"/>
    <property type="molecule type" value="Genomic_DNA"/>
</dbReference>
<comment type="function">
    <text evidence="7">Catalyzes the formation of 4-diphosphocytidyl-2-C-methyl-D-erythritol from CTP and 2-C-methyl-D-erythritol 4-phosphate (MEP).</text>
</comment>
<feature type="site" description="Positions MEP for the nucleophilic attack" evidence="7">
    <location>
        <position position="165"/>
    </location>
</feature>
<dbReference type="NCBIfam" id="NF001183">
    <property type="entry name" value="PRK00155.1-3"/>
    <property type="match status" value="1"/>
</dbReference>
<dbReference type="Gene3D" id="3.90.550.10">
    <property type="entry name" value="Spore Coat Polysaccharide Biosynthesis Protein SpsA, Chain A"/>
    <property type="match status" value="1"/>
</dbReference>
<organism evidence="8 9">
    <name type="scientific">Clostridium perfringens</name>
    <dbReference type="NCBI Taxonomy" id="1502"/>
    <lineage>
        <taxon>Bacteria</taxon>
        <taxon>Bacillati</taxon>
        <taxon>Bacillota</taxon>
        <taxon>Clostridia</taxon>
        <taxon>Eubacteriales</taxon>
        <taxon>Clostridiaceae</taxon>
        <taxon>Clostridium</taxon>
    </lineage>
</organism>
<dbReference type="UniPathway" id="UPA00056">
    <property type="reaction ID" value="UER00093"/>
</dbReference>
<dbReference type="PATRIC" id="fig|1502.174.peg.871"/>
<protein>
    <recommendedName>
        <fullName evidence="7">2-C-methyl-D-erythritol 4-phosphate cytidylyltransferase</fullName>
        <ecNumber evidence="7">2.7.7.60</ecNumber>
    </recommendedName>
    <alternativeName>
        <fullName evidence="7">4-diphosphocytidyl-2C-methyl-D-erythritol synthase</fullName>
    </alternativeName>
    <alternativeName>
        <fullName evidence="7">MEP cytidylyltransferase</fullName>
        <shortName evidence="7">MCT</shortName>
    </alternativeName>
</protein>
<comment type="caution">
    <text evidence="8">The sequence shown here is derived from an EMBL/GenBank/DDBJ whole genome shotgun (WGS) entry which is preliminary data.</text>
</comment>
<feature type="site" description="Positions MEP for the nucleophilic attack" evidence="7">
    <location>
        <position position="221"/>
    </location>
</feature>
<dbReference type="SUPFAM" id="SSF53448">
    <property type="entry name" value="Nucleotide-diphospho-sugar transferases"/>
    <property type="match status" value="1"/>
</dbReference>
<evidence type="ECO:0000313" key="9">
    <source>
        <dbReference type="Proteomes" id="UP000070646"/>
    </source>
</evidence>
<dbReference type="InterPro" id="IPR050088">
    <property type="entry name" value="IspD/TarI_cytidylyltransf_bact"/>
</dbReference>
<evidence type="ECO:0000256" key="7">
    <source>
        <dbReference type="HAMAP-Rule" id="MF_00108"/>
    </source>
</evidence>
<comment type="catalytic activity">
    <reaction evidence="1 7">
        <text>2-C-methyl-D-erythritol 4-phosphate + CTP + H(+) = 4-CDP-2-C-methyl-D-erythritol + diphosphate</text>
        <dbReference type="Rhea" id="RHEA:13429"/>
        <dbReference type="ChEBI" id="CHEBI:15378"/>
        <dbReference type="ChEBI" id="CHEBI:33019"/>
        <dbReference type="ChEBI" id="CHEBI:37563"/>
        <dbReference type="ChEBI" id="CHEBI:57823"/>
        <dbReference type="ChEBI" id="CHEBI:58262"/>
        <dbReference type="EC" id="2.7.7.60"/>
    </reaction>
</comment>
<dbReference type="GO" id="GO:0019288">
    <property type="term" value="P:isopentenyl diphosphate biosynthetic process, methylerythritol 4-phosphate pathway"/>
    <property type="evidence" value="ECO:0007669"/>
    <property type="project" value="UniProtKB-UniRule"/>
</dbReference>
<reference evidence="8 9" key="1">
    <citation type="submission" date="2016-01" db="EMBL/GenBank/DDBJ databases">
        <authorList>
            <person name="Oliw E.H."/>
        </authorList>
    </citation>
    <scope>NUCLEOTIDE SEQUENCE [LARGE SCALE GENOMIC DNA]</scope>
    <source>
        <strain evidence="8 9">MJR7757A</strain>
    </source>
</reference>
<dbReference type="CDD" id="cd02516">
    <property type="entry name" value="CDP-ME_synthetase"/>
    <property type="match status" value="1"/>
</dbReference>
<dbReference type="Proteomes" id="UP000070646">
    <property type="component" value="Unassembled WGS sequence"/>
</dbReference>